<evidence type="ECO:0000256" key="8">
    <source>
        <dbReference type="ARBA" id="ARBA00074527"/>
    </source>
</evidence>
<evidence type="ECO:0000256" key="7">
    <source>
        <dbReference type="ARBA" id="ARBA00074245"/>
    </source>
</evidence>
<dbReference type="InterPro" id="IPR045867">
    <property type="entry name" value="DNA-dir_RpoC_beta_prime"/>
</dbReference>
<sequence>ENRIRGDRKTNDITRFAFDDEKGDTCTFTLEYDSSTAKLLMLHLVENATRAALIQSVPGISTAILDEAATKDAAGVPILATSGVNIPAMWAFQNVLNPNHIYTNSIHALLLHYGVEAARAAIVIELQSVFGGHGISVDPRHLMLIADYMTRGGVYQSFSRMGYRGNPSPFMKMSFETTVGFLRDAVLEGEWDDLTNPSARIVTGSMAKVGTGGFDVLMGVRGSNAGGAEREEDGDATSKSHPPYSLRRRRRRLGTSDHRDALKEAEKASRFPFLTLAPELRNRLYRGLLLFHVSYACQPRSLAMCKAGSRGGVCTSEYVLKMKVASLCLEYFLDGLDVDALEESLPAEGLERWVEAAKIRFWRSWAGIMVFAMGSNSPGMGGRFESVEGSARV</sequence>
<feature type="domain" description="RNA polymerase Rpb1" evidence="10">
    <location>
        <begin position="50"/>
        <end position="165"/>
    </location>
</feature>
<dbReference type="GO" id="GO:0005736">
    <property type="term" value="C:RNA polymerase I complex"/>
    <property type="evidence" value="ECO:0007669"/>
    <property type="project" value="TreeGrafter"/>
</dbReference>
<dbReference type="InterPro" id="IPR007081">
    <property type="entry name" value="RNA_pol_Rpb1_5"/>
</dbReference>
<proteinExistence type="inferred from homology"/>
<dbReference type="InterPro" id="IPR047107">
    <property type="entry name" value="DNA-dir_RNA_pol1_lsu_C"/>
</dbReference>
<dbReference type="GO" id="GO:0006351">
    <property type="term" value="P:DNA-templated transcription"/>
    <property type="evidence" value="ECO:0007669"/>
    <property type="project" value="InterPro"/>
</dbReference>
<keyword evidence="5" id="KW-0548">Nucleotidyltransferase</keyword>
<keyword evidence="6" id="KW-0804">Transcription</keyword>
<dbReference type="PANTHER" id="PTHR19376:SF11">
    <property type="entry name" value="DNA-DIRECTED RNA POLYMERASE I SUBUNIT RPA1"/>
    <property type="match status" value="1"/>
</dbReference>
<evidence type="ECO:0000256" key="3">
    <source>
        <dbReference type="ARBA" id="ARBA00022478"/>
    </source>
</evidence>
<name>A0A4U0W7V8_9PEZI</name>
<dbReference type="CDD" id="cd02735">
    <property type="entry name" value="RNAP_I_Rpa1_C"/>
    <property type="match status" value="1"/>
</dbReference>
<evidence type="ECO:0000256" key="4">
    <source>
        <dbReference type="ARBA" id="ARBA00022679"/>
    </source>
</evidence>
<keyword evidence="4" id="KW-0808">Transferase</keyword>
<protein>
    <recommendedName>
        <fullName evidence="7">DNA-directed RNA polymerase I subunit RPA1</fullName>
        <ecNumber evidence="2">2.7.7.6</ecNumber>
    </recommendedName>
    <alternativeName>
        <fullName evidence="8">DNA-directed RNA polymerase I subunit rpa1</fullName>
    </alternativeName>
</protein>
<comment type="caution">
    <text evidence="11">The sequence shown here is derived from an EMBL/GenBank/DDBJ whole genome shotgun (WGS) entry which is preliminary data.</text>
</comment>
<keyword evidence="12" id="KW-1185">Reference proteome</keyword>
<dbReference type="PANTHER" id="PTHR19376">
    <property type="entry name" value="DNA-DIRECTED RNA POLYMERASE"/>
    <property type="match status" value="1"/>
</dbReference>
<keyword evidence="3" id="KW-0240">DNA-directed RNA polymerase</keyword>
<reference evidence="11 12" key="1">
    <citation type="submission" date="2017-03" db="EMBL/GenBank/DDBJ databases">
        <title>Genomes of endolithic fungi from Antarctica.</title>
        <authorList>
            <person name="Coleine C."/>
            <person name="Masonjones S."/>
            <person name="Stajich J.E."/>
        </authorList>
    </citation>
    <scope>NUCLEOTIDE SEQUENCE [LARGE SCALE GENOMIC DNA]</scope>
    <source>
        <strain evidence="11 12">CCFEE 5184</strain>
    </source>
</reference>
<evidence type="ECO:0000313" key="12">
    <source>
        <dbReference type="Proteomes" id="UP000309340"/>
    </source>
</evidence>
<feature type="non-terminal residue" evidence="11">
    <location>
        <position position="1"/>
    </location>
</feature>
<evidence type="ECO:0000256" key="9">
    <source>
        <dbReference type="SAM" id="MobiDB-lite"/>
    </source>
</evidence>
<dbReference type="AlphaFoldDB" id="A0A4U0W7V8"/>
<dbReference type="Proteomes" id="UP000309340">
    <property type="component" value="Unassembled WGS sequence"/>
</dbReference>
<evidence type="ECO:0000256" key="5">
    <source>
        <dbReference type="ARBA" id="ARBA00022695"/>
    </source>
</evidence>
<dbReference type="Pfam" id="PF04998">
    <property type="entry name" value="RNA_pol_Rpb1_5"/>
    <property type="match status" value="1"/>
</dbReference>
<evidence type="ECO:0000259" key="10">
    <source>
        <dbReference type="Pfam" id="PF04998"/>
    </source>
</evidence>
<dbReference type="FunFam" id="1.10.150.390:FF:000005">
    <property type="entry name" value="DNA-directed RNA polymerase subunit"/>
    <property type="match status" value="1"/>
</dbReference>
<dbReference type="SUPFAM" id="SSF64484">
    <property type="entry name" value="beta and beta-prime subunits of DNA dependent RNA-polymerase"/>
    <property type="match status" value="1"/>
</dbReference>
<dbReference type="OrthoDB" id="3942064at2759"/>
<evidence type="ECO:0000256" key="6">
    <source>
        <dbReference type="ARBA" id="ARBA00023163"/>
    </source>
</evidence>
<dbReference type="GO" id="GO:0003899">
    <property type="term" value="F:DNA-directed RNA polymerase activity"/>
    <property type="evidence" value="ECO:0007669"/>
    <property type="project" value="UniProtKB-EC"/>
</dbReference>
<comment type="similarity">
    <text evidence="1">Belongs to the RNA polymerase beta' chain family.</text>
</comment>
<accession>A0A4U0W7V8</accession>
<dbReference type="EMBL" id="NAJQ01001488">
    <property type="protein sequence ID" value="TKA58213.1"/>
    <property type="molecule type" value="Genomic_DNA"/>
</dbReference>
<dbReference type="STRING" id="329884.A0A4U0W7V8"/>
<dbReference type="GO" id="GO:0003677">
    <property type="term" value="F:DNA binding"/>
    <property type="evidence" value="ECO:0007669"/>
    <property type="project" value="InterPro"/>
</dbReference>
<gene>
    <name evidence="11" type="ORF">B0A55_12145</name>
</gene>
<feature type="region of interest" description="Disordered" evidence="9">
    <location>
        <begin position="225"/>
        <end position="256"/>
    </location>
</feature>
<dbReference type="Gene3D" id="3.30.70.2850">
    <property type="match status" value="1"/>
</dbReference>
<evidence type="ECO:0000256" key="1">
    <source>
        <dbReference type="ARBA" id="ARBA00006460"/>
    </source>
</evidence>
<dbReference type="Gene3D" id="1.10.150.390">
    <property type="match status" value="1"/>
</dbReference>
<evidence type="ECO:0000313" key="11">
    <source>
        <dbReference type="EMBL" id="TKA58213.1"/>
    </source>
</evidence>
<organism evidence="11 12">
    <name type="scientific">Friedmanniomyces simplex</name>
    <dbReference type="NCBI Taxonomy" id="329884"/>
    <lineage>
        <taxon>Eukaryota</taxon>
        <taxon>Fungi</taxon>
        <taxon>Dikarya</taxon>
        <taxon>Ascomycota</taxon>
        <taxon>Pezizomycotina</taxon>
        <taxon>Dothideomycetes</taxon>
        <taxon>Dothideomycetidae</taxon>
        <taxon>Mycosphaerellales</taxon>
        <taxon>Teratosphaeriaceae</taxon>
        <taxon>Friedmanniomyces</taxon>
    </lineage>
</organism>
<evidence type="ECO:0000256" key="2">
    <source>
        <dbReference type="ARBA" id="ARBA00012418"/>
    </source>
</evidence>
<dbReference type="EC" id="2.7.7.6" evidence="2"/>